<dbReference type="PANTHER" id="PTHR33048">
    <property type="entry name" value="PTH11-LIKE INTEGRAL MEMBRANE PROTEIN (AFU_ORTHOLOGUE AFUA_5G11245)"/>
    <property type="match status" value="1"/>
</dbReference>
<dbReference type="Pfam" id="PF20684">
    <property type="entry name" value="Fung_rhodopsin"/>
    <property type="match status" value="1"/>
</dbReference>
<dbReference type="InterPro" id="IPR052337">
    <property type="entry name" value="SAT4-like"/>
</dbReference>
<dbReference type="InterPro" id="IPR049326">
    <property type="entry name" value="Rhodopsin_dom_fungi"/>
</dbReference>
<gene>
    <name evidence="8" type="ORF">TCE0_017f04044</name>
</gene>
<proteinExistence type="inferred from homology"/>
<comment type="similarity">
    <text evidence="5">Belongs to the SAT4 family.</text>
</comment>
<evidence type="ECO:0000256" key="3">
    <source>
        <dbReference type="ARBA" id="ARBA00022989"/>
    </source>
</evidence>
<evidence type="ECO:0000313" key="9">
    <source>
        <dbReference type="Proteomes" id="UP000053095"/>
    </source>
</evidence>
<comment type="caution">
    <text evidence="8">The sequence shown here is derived from an EMBL/GenBank/DDBJ whole genome shotgun (WGS) entry which is preliminary data.</text>
</comment>
<dbReference type="EMBL" id="DF933813">
    <property type="protein sequence ID" value="GAM35592.1"/>
    <property type="molecule type" value="Genomic_DNA"/>
</dbReference>
<evidence type="ECO:0000256" key="6">
    <source>
        <dbReference type="SAM" id="Phobius"/>
    </source>
</evidence>
<sequence>MSNPAHLGGAGLPDDNRGPNILAAVSITTGAALVVVLARLYVRLFISISGWAVIIPEVAHGAGRHLVYLDPEVATTGLHLNFATQGIYLWAIGLVKISIGLFLIRFAPNKGYKIFIWTVIGMMAIYTTICFFTLIFQCKDMASIWDSNVKSKCFTPTQLIELSYTNTALNILTDLIFAILPAFMLRKLQVNTRTKASLICILGLGVFACTAAFVKLSYLPNYGKTGDFLWDSTELTIWITTECNTGIIAGSLPCLKPLFKRLLHTYSSGSRSRLYNYNNYDQGTKLRSLSRSMNKSKAGSAAVLRSGHTQNDDNPISTKIGHVKHSSTTISDIRGDNSSEERILPVRSGSRSDGIIRTTEVQITSTLTANDTENNKAWTSNTSHVAWETKHDVEDRV</sequence>
<feature type="transmembrane region" description="Helical" evidence="6">
    <location>
        <begin position="87"/>
        <end position="107"/>
    </location>
</feature>
<evidence type="ECO:0000256" key="2">
    <source>
        <dbReference type="ARBA" id="ARBA00022692"/>
    </source>
</evidence>
<feature type="transmembrane region" description="Helical" evidence="6">
    <location>
        <begin position="197"/>
        <end position="216"/>
    </location>
</feature>
<dbReference type="AlphaFoldDB" id="A0A6V8H5E3"/>
<keyword evidence="2 6" id="KW-0812">Transmembrane</keyword>
<dbReference type="Proteomes" id="UP000053095">
    <property type="component" value="Unassembled WGS sequence"/>
</dbReference>
<keyword evidence="3 6" id="KW-1133">Transmembrane helix</keyword>
<evidence type="ECO:0000313" key="8">
    <source>
        <dbReference type="EMBL" id="GAM35592.1"/>
    </source>
</evidence>
<evidence type="ECO:0000259" key="7">
    <source>
        <dbReference type="Pfam" id="PF20684"/>
    </source>
</evidence>
<evidence type="ECO:0000256" key="5">
    <source>
        <dbReference type="ARBA" id="ARBA00038359"/>
    </source>
</evidence>
<feature type="transmembrane region" description="Helical" evidence="6">
    <location>
        <begin position="20"/>
        <end position="41"/>
    </location>
</feature>
<evidence type="ECO:0000256" key="1">
    <source>
        <dbReference type="ARBA" id="ARBA00004141"/>
    </source>
</evidence>
<dbReference type="PANTHER" id="PTHR33048:SF167">
    <property type="entry name" value="INTEGRAL MEMBRANE PROTEIN"/>
    <property type="match status" value="1"/>
</dbReference>
<name>A0A6V8H5E3_TALPI</name>
<feature type="domain" description="Rhodopsin" evidence="7">
    <location>
        <begin position="40"/>
        <end position="261"/>
    </location>
</feature>
<organism evidence="8 9">
    <name type="scientific">Talaromyces pinophilus</name>
    <name type="common">Penicillium pinophilum</name>
    <dbReference type="NCBI Taxonomy" id="128442"/>
    <lineage>
        <taxon>Eukaryota</taxon>
        <taxon>Fungi</taxon>
        <taxon>Dikarya</taxon>
        <taxon>Ascomycota</taxon>
        <taxon>Pezizomycotina</taxon>
        <taxon>Eurotiomycetes</taxon>
        <taxon>Eurotiomycetidae</taxon>
        <taxon>Eurotiales</taxon>
        <taxon>Trichocomaceae</taxon>
        <taxon>Talaromyces</taxon>
        <taxon>Talaromyces sect. Talaromyces</taxon>
    </lineage>
</organism>
<keyword evidence="4 6" id="KW-0472">Membrane</keyword>
<feature type="transmembrane region" description="Helical" evidence="6">
    <location>
        <begin position="114"/>
        <end position="136"/>
    </location>
</feature>
<keyword evidence="9" id="KW-1185">Reference proteome</keyword>
<dbReference type="GO" id="GO:0016020">
    <property type="term" value="C:membrane"/>
    <property type="evidence" value="ECO:0007669"/>
    <property type="project" value="UniProtKB-SubCell"/>
</dbReference>
<reference evidence="9" key="1">
    <citation type="journal article" date="2015" name="Genome Announc.">
        <title>Draft genome sequence of Talaromyces cellulolyticus strain Y-94, a source of lignocellulosic biomass-degrading enzymes.</title>
        <authorList>
            <person name="Fujii T."/>
            <person name="Koike H."/>
            <person name="Sawayama S."/>
            <person name="Yano S."/>
            <person name="Inoue H."/>
        </authorList>
    </citation>
    <scope>NUCLEOTIDE SEQUENCE [LARGE SCALE GENOMIC DNA]</scope>
    <source>
        <strain evidence="9">Y-94</strain>
    </source>
</reference>
<feature type="transmembrane region" description="Helical" evidence="6">
    <location>
        <begin position="167"/>
        <end position="185"/>
    </location>
</feature>
<feature type="transmembrane region" description="Helical" evidence="6">
    <location>
        <begin position="48"/>
        <end position="67"/>
    </location>
</feature>
<comment type="subcellular location">
    <subcellularLocation>
        <location evidence="1">Membrane</location>
        <topology evidence="1">Multi-pass membrane protein</topology>
    </subcellularLocation>
</comment>
<accession>A0A6V8H5E3</accession>
<protein>
    <recommendedName>
        <fullName evidence="7">Rhodopsin domain-containing protein</fullName>
    </recommendedName>
</protein>
<evidence type="ECO:0000256" key="4">
    <source>
        <dbReference type="ARBA" id="ARBA00023136"/>
    </source>
</evidence>